<evidence type="ECO:0000256" key="1">
    <source>
        <dbReference type="ARBA" id="ARBA00004141"/>
    </source>
</evidence>
<dbReference type="Pfam" id="PF02133">
    <property type="entry name" value="Transp_cyt_pur"/>
    <property type="match status" value="1"/>
</dbReference>
<evidence type="ECO:0000256" key="5">
    <source>
        <dbReference type="ARBA" id="ARBA00023136"/>
    </source>
</evidence>
<dbReference type="GO" id="GO:0015209">
    <property type="term" value="F:cytosine transmembrane transporter activity"/>
    <property type="evidence" value="ECO:0007669"/>
    <property type="project" value="InterPro"/>
</dbReference>
<feature type="transmembrane region" description="Helical" evidence="6">
    <location>
        <begin position="400"/>
        <end position="418"/>
    </location>
</feature>
<evidence type="ECO:0000256" key="6">
    <source>
        <dbReference type="SAM" id="Phobius"/>
    </source>
</evidence>
<dbReference type="Proteomes" id="UP000017184">
    <property type="component" value="Chromosome"/>
</dbReference>
<dbReference type="PATRIC" id="fig|946483.4.peg.2120"/>
<accession>U5NA28</accession>
<dbReference type="PANTHER" id="PTHR30569:SF0">
    <property type="entry name" value="CYTOSINE PERMEASE"/>
    <property type="match status" value="1"/>
</dbReference>
<evidence type="ECO:0000313" key="8">
    <source>
        <dbReference type="Proteomes" id="UP000017184"/>
    </source>
</evidence>
<feature type="transmembrane region" description="Helical" evidence="6">
    <location>
        <begin position="231"/>
        <end position="254"/>
    </location>
</feature>
<proteinExistence type="inferred from homology"/>
<feature type="transmembrane region" description="Helical" evidence="6">
    <location>
        <begin position="305"/>
        <end position="325"/>
    </location>
</feature>
<dbReference type="InterPro" id="IPR001248">
    <property type="entry name" value="Pur-cyt_permease"/>
</dbReference>
<dbReference type="EMBL" id="CP004885">
    <property type="protein sequence ID" value="AGX88175.1"/>
    <property type="molecule type" value="Genomic_DNA"/>
</dbReference>
<dbReference type="Gene3D" id="1.10.4160.10">
    <property type="entry name" value="Hydantoin permease"/>
    <property type="match status" value="1"/>
</dbReference>
<evidence type="ECO:0000256" key="2">
    <source>
        <dbReference type="ARBA" id="ARBA00008974"/>
    </source>
</evidence>
<gene>
    <name evidence="7" type="ORF">Cenrod_2104</name>
</gene>
<keyword evidence="5 6" id="KW-0472">Membrane</keyword>
<comment type="subcellular location">
    <subcellularLocation>
        <location evidence="1">Membrane</location>
        <topology evidence="1">Multi-pass membrane protein</topology>
    </subcellularLocation>
</comment>
<sequence length="433" mass="45384">MSAPAPERVFGWWDHTALWFSLGVGLLVVQVGAYLVPAMGTQGAALAIVVGSIVGAGLLGWTARIACQHGLSSAGLMQATFGSGFARLPILLNMVQLVGWTTFELVVMRDGTQAVVAQVLGFRLEGVWGHAAALLPWGLVLVALLAGSMTKLVRRVVSHVALPLVVLSLLWLSAQFAARIDNPVAFWHRAGTQEMGWLSAMDLVVAMPASWLPLVADYARHGIHARGAQGGTWLGYAIANVWCYALGFLVASVAATDAGIVHTLLLAQGGLLALSLILIDELDNAYGDVYSCAVSGSSLVSRWPLSRWAVGLGAVCVALAFVLPMHALEPFLLLLSSVFVPLYGVILGSLGWQRTTLALDTVGKLAVDLVGKVGKVDWGAAGVWLGGVACYHAIANAAPQYGATLPTLALTIGATWAVRAMRATQARRPAGCA</sequence>
<evidence type="ECO:0000313" key="7">
    <source>
        <dbReference type="EMBL" id="AGX88175.1"/>
    </source>
</evidence>
<feature type="transmembrane region" description="Helical" evidence="6">
    <location>
        <begin position="17"/>
        <end position="37"/>
    </location>
</feature>
<evidence type="ECO:0000256" key="3">
    <source>
        <dbReference type="ARBA" id="ARBA00022692"/>
    </source>
</evidence>
<feature type="transmembrane region" description="Helical" evidence="6">
    <location>
        <begin position="127"/>
        <end position="148"/>
    </location>
</feature>
<keyword evidence="4 6" id="KW-1133">Transmembrane helix</keyword>
<name>U5NA28_9BURK</name>
<protein>
    <submittedName>
        <fullName evidence="7">Purine-cytosine permease-like protein</fullName>
    </submittedName>
</protein>
<comment type="similarity">
    <text evidence="2">Belongs to the purine-cytosine permease (2.A.39) family.</text>
</comment>
<dbReference type="STRING" id="946483.Cenrod_2104"/>
<keyword evidence="3 6" id="KW-0812">Transmembrane</keyword>
<dbReference type="PANTHER" id="PTHR30569">
    <property type="entry name" value="CYTOSINE TRANSPORTER CODB"/>
    <property type="match status" value="1"/>
</dbReference>
<feature type="transmembrane region" description="Helical" evidence="6">
    <location>
        <begin position="160"/>
        <end position="178"/>
    </location>
</feature>
<dbReference type="GO" id="GO:0005886">
    <property type="term" value="C:plasma membrane"/>
    <property type="evidence" value="ECO:0007669"/>
    <property type="project" value="TreeGrafter"/>
</dbReference>
<organism evidence="7 8">
    <name type="scientific">Candidatus Symbiobacter mobilis CR</name>
    <dbReference type="NCBI Taxonomy" id="946483"/>
    <lineage>
        <taxon>Bacteria</taxon>
        <taxon>Pseudomonadati</taxon>
        <taxon>Pseudomonadota</taxon>
        <taxon>Betaproteobacteria</taxon>
        <taxon>Burkholderiales</taxon>
        <taxon>Comamonadaceae</taxon>
    </lineage>
</organism>
<reference evidence="7 8" key="1">
    <citation type="journal article" date="2013" name="Genome Biol.">
        <title>Genomic analysis reveals key aspects of prokaryotic symbiosis in the phototrophic consortium "Chlorochromatium aggregatum".</title>
        <authorList>
            <person name="Liu Z."/>
            <person name="Muller J."/>
            <person name="Li T."/>
            <person name="Alvey R.M."/>
            <person name="Vogl K."/>
            <person name="Frigaard N.U."/>
            <person name="Rockwell N.C."/>
            <person name="Boyd E.S."/>
            <person name="Tomsho L.P."/>
            <person name="Schuster S.C."/>
            <person name="Henke P."/>
            <person name="Rohde M."/>
            <person name="Overmann J."/>
            <person name="Bryant D.A."/>
        </authorList>
    </citation>
    <scope>NUCLEOTIDE SEQUENCE [LARGE SCALE GENOMIC DNA]</scope>
    <source>
        <strain evidence="7">CR</strain>
    </source>
</reference>
<feature type="transmembrane region" description="Helical" evidence="6">
    <location>
        <begin position="43"/>
        <end position="67"/>
    </location>
</feature>
<dbReference type="HOGENOM" id="CLU_048240_1_1_4"/>
<dbReference type="eggNOG" id="COG1457">
    <property type="taxonomic scope" value="Bacteria"/>
</dbReference>
<keyword evidence="8" id="KW-1185">Reference proteome</keyword>
<dbReference type="KEGG" id="cbx:Cenrod_2104"/>
<dbReference type="AlphaFoldDB" id="U5NA28"/>
<feature type="transmembrane region" description="Helical" evidence="6">
    <location>
        <begin position="260"/>
        <end position="279"/>
    </location>
</feature>
<dbReference type="InterPro" id="IPR030191">
    <property type="entry name" value="CodB"/>
</dbReference>
<evidence type="ECO:0000256" key="4">
    <source>
        <dbReference type="ARBA" id="ARBA00022989"/>
    </source>
</evidence>
<feature type="transmembrane region" description="Helical" evidence="6">
    <location>
        <begin position="331"/>
        <end position="352"/>
    </location>
</feature>